<evidence type="ECO:0000256" key="6">
    <source>
        <dbReference type="ARBA" id="ARBA00023136"/>
    </source>
</evidence>
<keyword evidence="6 10" id="KW-0472">Membrane</keyword>
<evidence type="ECO:0000256" key="5">
    <source>
        <dbReference type="ARBA" id="ARBA00022989"/>
    </source>
</evidence>
<dbReference type="PROSITE" id="PS50885">
    <property type="entry name" value="HAMP"/>
    <property type="match status" value="1"/>
</dbReference>
<keyword evidence="5 10" id="KW-1133">Transmembrane helix</keyword>
<dbReference type="OrthoDB" id="9814363at2"/>
<dbReference type="SMART" id="SM00283">
    <property type="entry name" value="MA"/>
    <property type="match status" value="1"/>
</dbReference>
<evidence type="ECO:0000256" key="10">
    <source>
        <dbReference type="SAM" id="Phobius"/>
    </source>
</evidence>
<feature type="region of interest" description="Disordered" evidence="9">
    <location>
        <begin position="391"/>
        <end position="410"/>
    </location>
</feature>
<evidence type="ECO:0000256" key="9">
    <source>
        <dbReference type="SAM" id="MobiDB-lite"/>
    </source>
</evidence>
<dbReference type="InterPro" id="IPR004089">
    <property type="entry name" value="MCPsignal_dom"/>
</dbReference>
<dbReference type="CDD" id="cd12912">
    <property type="entry name" value="PDC2_MCP_like"/>
    <property type="match status" value="1"/>
</dbReference>
<dbReference type="GO" id="GO:0006935">
    <property type="term" value="P:chemotaxis"/>
    <property type="evidence" value="ECO:0007669"/>
    <property type="project" value="UniProtKB-KW"/>
</dbReference>
<keyword evidence="7" id="KW-0807">Transducer</keyword>
<keyword evidence="4 10" id="KW-0812">Transmembrane</keyword>
<evidence type="ECO:0000313" key="12">
    <source>
        <dbReference type="Proteomes" id="UP000306409"/>
    </source>
</evidence>
<reference evidence="11 12" key="1">
    <citation type="submission" date="2020-09" db="EMBL/GenBank/DDBJ databases">
        <title>Characterization and genome sequencing of Ruminiclostridium sp. nov. MA18.</title>
        <authorList>
            <person name="Rettenmaier R."/>
            <person name="Kowollik M.-L."/>
            <person name="Liebl W."/>
            <person name="Zverlov V."/>
        </authorList>
    </citation>
    <scope>NUCLEOTIDE SEQUENCE [LARGE SCALE GENOMIC DNA]</scope>
    <source>
        <strain evidence="11 12">MA18</strain>
    </source>
</reference>
<evidence type="ECO:0000256" key="3">
    <source>
        <dbReference type="ARBA" id="ARBA00022500"/>
    </source>
</evidence>
<dbReference type="PANTHER" id="PTHR32089">
    <property type="entry name" value="METHYL-ACCEPTING CHEMOTAXIS PROTEIN MCPB"/>
    <property type="match status" value="1"/>
</dbReference>
<dbReference type="InterPro" id="IPR033479">
    <property type="entry name" value="dCache_1"/>
</dbReference>
<comment type="similarity">
    <text evidence="8">Belongs to the methyl-accepting chemotaxis (MCP) protein family.</text>
</comment>
<dbReference type="Pfam" id="PF00015">
    <property type="entry name" value="MCPsignal"/>
    <property type="match status" value="1"/>
</dbReference>
<dbReference type="Gene3D" id="1.10.287.950">
    <property type="entry name" value="Methyl-accepting chemotaxis protein"/>
    <property type="match status" value="1"/>
</dbReference>
<evidence type="ECO:0000256" key="1">
    <source>
        <dbReference type="ARBA" id="ARBA00004651"/>
    </source>
</evidence>
<evidence type="ECO:0000256" key="2">
    <source>
        <dbReference type="ARBA" id="ARBA00022475"/>
    </source>
</evidence>
<dbReference type="AlphaFoldDB" id="A0A4U7JDT8"/>
<evidence type="ECO:0000256" key="4">
    <source>
        <dbReference type="ARBA" id="ARBA00022692"/>
    </source>
</evidence>
<dbReference type="PROSITE" id="PS50111">
    <property type="entry name" value="CHEMOTAXIS_TRANSDUC_2"/>
    <property type="match status" value="1"/>
</dbReference>
<comment type="subcellular location">
    <subcellularLocation>
        <location evidence="1">Cell membrane</location>
        <topology evidence="1">Multi-pass membrane protein</topology>
    </subcellularLocation>
</comment>
<dbReference type="PANTHER" id="PTHR32089:SF112">
    <property type="entry name" value="LYSOZYME-LIKE PROTEIN-RELATED"/>
    <property type="match status" value="1"/>
</dbReference>
<dbReference type="EMBL" id="CP061336">
    <property type="protein sequence ID" value="QNU65772.1"/>
    <property type="molecule type" value="Genomic_DNA"/>
</dbReference>
<dbReference type="Gene3D" id="3.30.450.20">
    <property type="entry name" value="PAS domain"/>
    <property type="match status" value="1"/>
</dbReference>
<dbReference type="Pfam" id="PF00672">
    <property type="entry name" value="HAMP"/>
    <property type="match status" value="1"/>
</dbReference>
<name>A0A4U7JDT8_9FIRM</name>
<dbReference type="Gene3D" id="6.10.340.10">
    <property type="match status" value="1"/>
</dbReference>
<keyword evidence="3" id="KW-0145">Chemotaxis</keyword>
<organism evidence="11 12">
    <name type="scientific">Ruminiclostridium herbifermentans</name>
    <dbReference type="NCBI Taxonomy" id="2488810"/>
    <lineage>
        <taxon>Bacteria</taxon>
        <taxon>Bacillati</taxon>
        <taxon>Bacillota</taxon>
        <taxon>Clostridia</taxon>
        <taxon>Eubacteriales</taxon>
        <taxon>Oscillospiraceae</taxon>
        <taxon>Ruminiclostridium</taxon>
    </lineage>
</organism>
<feature type="transmembrane region" description="Helical" evidence="10">
    <location>
        <begin position="283"/>
        <end position="301"/>
    </location>
</feature>
<proteinExistence type="inferred from homology"/>
<dbReference type="Pfam" id="PF02743">
    <property type="entry name" value="dCache_1"/>
    <property type="match status" value="1"/>
</dbReference>
<dbReference type="InterPro" id="IPR003660">
    <property type="entry name" value="HAMP_dom"/>
</dbReference>
<feature type="compositionally biased region" description="Low complexity" evidence="9">
    <location>
        <begin position="396"/>
        <end position="410"/>
    </location>
</feature>
<dbReference type="Proteomes" id="UP000306409">
    <property type="component" value="Chromosome"/>
</dbReference>
<dbReference type="SUPFAM" id="SSF58104">
    <property type="entry name" value="Methyl-accepting chemotaxis protein (MCP) signaling domain"/>
    <property type="match status" value="1"/>
</dbReference>
<evidence type="ECO:0000313" key="11">
    <source>
        <dbReference type="EMBL" id="QNU65772.1"/>
    </source>
</evidence>
<keyword evidence="2" id="KW-1003">Cell membrane</keyword>
<protein>
    <submittedName>
        <fullName evidence="11">Methyl-accepting chemotaxis protein</fullName>
    </submittedName>
</protein>
<sequence length="664" mass="71795">MKFKSITKQITLLFGILMFVISAGLGGISNITSSNALKINVDQNLLEIAQADAKIINEKVNSQLNALEAIANSPWIKSNDITIDEKMSYLNDEVNRSGYKTLMIADTNGVARLTTGETIDVKDRDYFIKALSGSTAVSDPIASKTDGSLVVAFAVPIKEGNSVKGALIAGRDGNELSNFTSEMQYGEQEVFMINNEGTTVASKDPSRVLFNINEQYKANPAIEGLYNIQMKMAAGEKGVAEYDLNGVTKYAGYYPVEGTNWSLGITAPKSVVMANISNLTRSMLLVFVIFLLLSLIITILISRSISKPIKEATKCLNDISTGDFTVSISQKLLAKKDEIGSLANSLDKMQSSIRTMMKAVVDESSNVSQMLIEINKDMQSLNENIEDISSTTEQLSAGTEETAASSEEMNATSLDVEKAIESIATKAQEGATTVNKVSTMSEQMKVKAIASKQEALEIFSRTKANLQSAIEQAKAVNQINELSHAILEVTTQTNLLSLNAAIEAARAGEAGKGFAVVADEIRKLAEDSKASVSRIQEVTNEVLEVVNDLSSSSMEIMEFIDKKVLNDYEGLVKTSESYNEHSIVINDIVTDFSATSEELLASTQNMIKAISQITTAANEEAVGATNIAQKTAVIVNMVEKVVNLSSKSNDKSESLIKIVNQFKI</sequence>
<evidence type="ECO:0000256" key="8">
    <source>
        <dbReference type="ARBA" id="ARBA00029447"/>
    </source>
</evidence>
<evidence type="ECO:0000256" key="7">
    <source>
        <dbReference type="ARBA" id="ARBA00023224"/>
    </source>
</evidence>
<gene>
    <name evidence="11" type="ORF">EHE19_012745</name>
</gene>
<dbReference type="RefSeq" id="WP_137697857.1">
    <property type="nucleotide sequence ID" value="NZ_CP061336.1"/>
</dbReference>
<dbReference type="GO" id="GO:0007165">
    <property type="term" value="P:signal transduction"/>
    <property type="evidence" value="ECO:0007669"/>
    <property type="project" value="UniProtKB-KW"/>
</dbReference>
<accession>A0A4U7JDT8</accession>
<dbReference type="GO" id="GO:0005886">
    <property type="term" value="C:plasma membrane"/>
    <property type="evidence" value="ECO:0007669"/>
    <property type="project" value="UniProtKB-SubCell"/>
</dbReference>
<keyword evidence="12" id="KW-1185">Reference proteome</keyword>
<dbReference type="CDD" id="cd06225">
    <property type="entry name" value="HAMP"/>
    <property type="match status" value="1"/>
</dbReference>
<dbReference type="SMART" id="SM00304">
    <property type="entry name" value="HAMP"/>
    <property type="match status" value="1"/>
</dbReference>
<dbReference type="CDD" id="cd12914">
    <property type="entry name" value="PDC1_DGC_like"/>
    <property type="match status" value="1"/>
</dbReference>
<dbReference type="KEGG" id="rher:EHE19_012745"/>